<gene>
    <name evidence="4" type="ORF">CEJ86_07955</name>
</gene>
<feature type="chain" id="PRO_5014357117" description="PepSY domain-containing protein" evidence="2">
    <location>
        <begin position="22"/>
        <end position="100"/>
    </location>
</feature>
<accession>A0A2J0Z572</accession>
<reference evidence="4 5" key="1">
    <citation type="submission" date="2017-06" db="EMBL/GenBank/DDBJ databases">
        <title>Ensifer strains isolated from leguminous trees and herbs display diverse denitrification phenotypes with some acting as strong N2O sinks.</title>
        <authorList>
            <person name="Woliy K."/>
            <person name="Mania D."/>
            <person name="Bakken L.R."/>
            <person name="Frostegard A."/>
        </authorList>
    </citation>
    <scope>NUCLEOTIDE SEQUENCE [LARGE SCALE GENOMIC DNA]</scope>
    <source>
        <strain evidence="4 5">AC50a</strain>
    </source>
</reference>
<name>A0A2J0Z572_RHIML</name>
<evidence type="ECO:0000256" key="2">
    <source>
        <dbReference type="SAM" id="SignalP"/>
    </source>
</evidence>
<comment type="caution">
    <text evidence="4">The sequence shown here is derived from an EMBL/GenBank/DDBJ whole genome shotgun (WGS) entry which is preliminary data.</text>
</comment>
<protein>
    <recommendedName>
        <fullName evidence="3">PepSY domain-containing protein</fullName>
    </recommendedName>
</protein>
<feature type="domain" description="PepSY" evidence="3">
    <location>
        <begin position="20"/>
        <end position="92"/>
    </location>
</feature>
<feature type="signal peptide" evidence="2">
    <location>
        <begin position="1"/>
        <end position="21"/>
    </location>
</feature>
<evidence type="ECO:0000259" key="3">
    <source>
        <dbReference type="Pfam" id="PF13670"/>
    </source>
</evidence>
<dbReference type="Pfam" id="PF13670">
    <property type="entry name" value="PepSY_2"/>
    <property type="match status" value="1"/>
</dbReference>
<dbReference type="InterPro" id="IPR025711">
    <property type="entry name" value="PepSY"/>
</dbReference>
<keyword evidence="2" id="KW-0732">Signal</keyword>
<evidence type="ECO:0000313" key="5">
    <source>
        <dbReference type="Proteomes" id="UP000231987"/>
    </source>
</evidence>
<sequence>MKNIVFGVAVLLSAAAGPAFAQTAGNTPAIATPDTQNPTAPVPGKNSFTQAQARERMQEAGYTDVKELKLDDKGIWRATAMKDGKSVSVALDFQGNVVAL</sequence>
<dbReference type="EMBL" id="NJGD01000003">
    <property type="protein sequence ID" value="PJR15640.1"/>
    <property type="molecule type" value="Genomic_DNA"/>
</dbReference>
<evidence type="ECO:0000256" key="1">
    <source>
        <dbReference type="SAM" id="MobiDB-lite"/>
    </source>
</evidence>
<organism evidence="4 5">
    <name type="scientific">Rhizobium meliloti</name>
    <name type="common">Ensifer meliloti</name>
    <name type="synonym">Sinorhizobium meliloti</name>
    <dbReference type="NCBI Taxonomy" id="382"/>
    <lineage>
        <taxon>Bacteria</taxon>
        <taxon>Pseudomonadati</taxon>
        <taxon>Pseudomonadota</taxon>
        <taxon>Alphaproteobacteria</taxon>
        <taxon>Hyphomicrobiales</taxon>
        <taxon>Rhizobiaceae</taxon>
        <taxon>Sinorhizobium/Ensifer group</taxon>
        <taxon>Sinorhizobium</taxon>
    </lineage>
</organism>
<proteinExistence type="predicted"/>
<dbReference type="AlphaFoldDB" id="A0A2J0Z572"/>
<dbReference type="RefSeq" id="WP_100671594.1">
    <property type="nucleotide sequence ID" value="NZ_NJGD01000003.1"/>
</dbReference>
<evidence type="ECO:0000313" key="4">
    <source>
        <dbReference type="EMBL" id="PJR15640.1"/>
    </source>
</evidence>
<feature type="region of interest" description="Disordered" evidence="1">
    <location>
        <begin position="24"/>
        <end position="48"/>
    </location>
</feature>
<dbReference type="Proteomes" id="UP000231987">
    <property type="component" value="Unassembled WGS sequence"/>
</dbReference>